<dbReference type="PIRSF" id="PIRSF038163">
    <property type="entry name" value="ITPK_uncN"/>
    <property type="match status" value="1"/>
</dbReference>
<comment type="catalytic activity">
    <reaction evidence="1">
        <text>1D-myo-inositol 1,3,4-trisphosphate + ATP = 1D-myo-inositol 1,3,4,6-tetrakisphosphate + ADP + H(+)</text>
        <dbReference type="Rhea" id="RHEA:20940"/>
        <dbReference type="ChEBI" id="CHEBI:15378"/>
        <dbReference type="ChEBI" id="CHEBI:30616"/>
        <dbReference type="ChEBI" id="CHEBI:57660"/>
        <dbReference type="ChEBI" id="CHEBI:58414"/>
        <dbReference type="ChEBI" id="CHEBI:456216"/>
        <dbReference type="EC" id="2.7.1.159"/>
    </reaction>
</comment>
<sequence length="498" mass="56361">MEGLVVDESLLLSDEEYGDRKKTGLFLLPEAAKMLRRLQYSNLRVVISYEDGVSSEKENLLQRIVADYCLECIPWKTSLVDNDAFHKLLISWRSCGGTCLYATSKRYEDLFPKLFNYGWKVIMKRAAGTGPLDNMNMVLIDKLEELLFTLSRFSKTNEIYAASNVIIGYIMKPSREADFAKRGAFPLRPTQNGLIFVPLTLELPLSWQVSEVDAILHKATDEIISIDSTMALDFPKGIVFTKGMQQLERYIQDYPDCCLIDPLNNIYPMLDRLRIQDILLGIENLGQKNGSRIRGAQFVKLDDFKEANLKDKLSEAGLSFPNIVKPQVACGVSNAHNMALVFKTEHFRDLHVPLPAIVQEYVDHGSVLFKFYVLGDNIFYAVKKSMPNVKALKLSSEKNGSSSISFDSLKSLPVADVDLTPKGRQQFLNVELVTNAANWLRRKLELTIFGFDVVIQEGSNDHVIVDLNYLPSFKEVPDSVAIPAFWDAIKNSYESRKR</sequence>
<evidence type="ECO:0000256" key="16">
    <source>
        <dbReference type="ARBA" id="ARBA00077644"/>
    </source>
</evidence>
<evidence type="ECO:0000256" key="4">
    <source>
        <dbReference type="ARBA" id="ARBA00009601"/>
    </source>
</evidence>
<evidence type="ECO:0000256" key="2">
    <source>
        <dbReference type="ARBA" id="ARBA00000680"/>
    </source>
</evidence>
<keyword evidence="8" id="KW-0808">Transferase</keyword>
<evidence type="ECO:0000256" key="5">
    <source>
        <dbReference type="ARBA" id="ARBA00011245"/>
    </source>
</evidence>
<evidence type="ECO:0000256" key="14">
    <source>
        <dbReference type="ARBA" id="ARBA00057506"/>
    </source>
</evidence>
<dbReference type="OMA" id="KMAIVFR"/>
<keyword evidence="13" id="KW-0460">Magnesium</keyword>
<dbReference type="Pfam" id="PF05770">
    <property type="entry name" value="Ins134_P3_kin"/>
    <property type="match status" value="1"/>
</dbReference>
<comment type="function">
    <text evidence="14">Kinase that can phosphorylate various inositol polyphosphate such as Ins(3,4,5,6)P4 or Ins(1,3,4)P3 and participates in phytic acid biosynthesis in developing seeds. Phytic acid is the primary storage form of phosphorus in cereal grains and other plant seeds.</text>
</comment>
<keyword evidence="10" id="KW-0547">Nucleotide-binding</keyword>
<dbReference type="EC" id="2.7.1.134" evidence="7"/>
<keyword evidence="11 19" id="KW-0418">Kinase</keyword>
<evidence type="ECO:0000256" key="6">
    <source>
        <dbReference type="ARBA" id="ARBA00012017"/>
    </source>
</evidence>
<protein>
    <recommendedName>
        <fullName evidence="15">Inositol-tetrakisphosphate 1-kinase 6</fullName>
        <ecNumber evidence="7">2.7.1.134</ecNumber>
        <ecNumber evidence="6">2.7.1.159</ecNumber>
    </recommendedName>
    <alternativeName>
        <fullName evidence="16">Inositol 1,3,4-trisphosphate 5/6-kinase 6</fullName>
    </alternativeName>
</protein>
<keyword evidence="12" id="KW-0067">ATP-binding</keyword>
<keyword evidence="20" id="KW-1185">Reference proteome</keyword>
<evidence type="ECO:0000256" key="3">
    <source>
        <dbReference type="ARBA" id="ARBA00001946"/>
    </source>
</evidence>
<gene>
    <name evidence="19" type="ORF">ZOSMA_237G00080</name>
</gene>
<dbReference type="EC" id="2.7.1.159" evidence="6"/>
<dbReference type="GO" id="GO:0052726">
    <property type="term" value="F:inositol-1,3,4-trisphosphate 5-kinase activity"/>
    <property type="evidence" value="ECO:0000318"/>
    <property type="project" value="GO_Central"/>
</dbReference>
<evidence type="ECO:0000313" key="19">
    <source>
        <dbReference type="EMBL" id="KMZ68547.1"/>
    </source>
</evidence>
<dbReference type="STRING" id="29655.A0A0K9PJZ2"/>
<comment type="catalytic activity">
    <reaction evidence="2">
        <text>1D-myo-inositol 1,3,4-trisphosphate + ATP = 1D-myo-inositol 1,3,4,5-tetrakisphosphate + ADP + H(+)</text>
        <dbReference type="Rhea" id="RHEA:13253"/>
        <dbReference type="ChEBI" id="CHEBI:15378"/>
        <dbReference type="ChEBI" id="CHEBI:30616"/>
        <dbReference type="ChEBI" id="CHEBI:57895"/>
        <dbReference type="ChEBI" id="CHEBI:58414"/>
        <dbReference type="ChEBI" id="CHEBI:456216"/>
        <dbReference type="EC" id="2.7.1.159"/>
    </reaction>
</comment>
<dbReference type="EMBL" id="LFYR01000834">
    <property type="protein sequence ID" value="KMZ68547.1"/>
    <property type="molecule type" value="Genomic_DNA"/>
</dbReference>
<dbReference type="PANTHER" id="PTHR14217:SF1">
    <property type="entry name" value="INOSITOL-TETRAKISPHOSPHATE 1-KINASE"/>
    <property type="match status" value="1"/>
</dbReference>
<evidence type="ECO:0000256" key="15">
    <source>
        <dbReference type="ARBA" id="ARBA00073898"/>
    </source>
</evidence>
<dbReference type="InterPro" id="IPR008656">
    <property type="entry name" value="Inositol_tetrakis-P_1-kinase"/>
</dbReference>
<reference evidence="20" key="1">
    <citation type="journal article" date="2016" name="Nature">
        <title>The genome of the seagrass Zostera marina reveals angiosperm adaptation to the sea.</title>
        <authorList>
            <person name="Olsen J.L."/>
            <person name="Rouze P."/>
            <person name="Verhelst B."/>
            <person name="Lin Y.-C."/>
            <person name="Bayer T."/>
            <person name="Collen J."/>
            <person name="Dattolo E."/>
            <person name="De Paoli E."/>
            <person name="Dittami S."/>
            <person name="Maumus F."/>
            <person name="Michel G."/>
            <person name="Kersting A."/>
            <person name="Lauritano C."/>
            <person name="Lohaus R."/>
            <person name="Toepel M."/>
            <person name="Tonon T."/>
            <person name="Vanneste K."/>
            <person name="Amirebrahimi M."/>
            <person name="Brakel J."/>
            <person name="Bostroem C."/>
            <person name="Chovatia M."/>
            <person name="Grimwood J."/>
            <person name="Jenkins J.W."/>
            <person name="Jueterbock A."/>
            <person name="Mraz A."/>
            <person name="Stam W.T."/>
            <person name="Tice H."/>
            <person name="Bornberg-Bauer E."/>
            <person name="Green P.J."/>
            <person name="Pearson G.A."/>
            <person name="Procaccini G."/>
            <person name="Duarte C.M."/>
            <person name="Schmutz J."/>
            <person name="Reusch T.B.H."/>
            <person name="Van de Peer Y."/>
        </authorList>
    </citation>
    <scope>NUCLEOTIDE SEQUENCE [LARGE SCALE GENOMIC DNA]</scope>
    <source>
        <strain evidence="20">cv. Finnish</strain>
    </source>
</reference>
<accession>A0A0K9PJZ2</accession>
<evidence type="ECO:0000256" key="7">
    <source>
        <dbReference type="ARBA" id="ARBA00012072"/>
    </source>
</evidence>
<dbReference type="FunFam" id="3.30.470.20:FF:000047">
    <property type="entry name" value="Inositol-tetrakisphosphate 1-kinase 4"/>
    <property type="match status" value="1"/>
</dbReference>
<dbReference type="InterPro" id="IPR041429">
    <property type="entry name" value="ITPK1_N"/>
</dbReference>
<dbReference type="AlphaFoldDB" id="A0A0K9PJZ2"/>
<evidence type="ECO:0000256" key="13">
    <source>
        <dbReference type="ARBA" id="ARBA00022842"/>
    </source>
</evidence>
<evidence type="ECO:0000256" key="1">
    <source>
        <dbReference type="ARBA" id="ARBA00000399"/>
    </source>
</evidence>
<dbReference type="PANTHER" id="PTHR14217">
    <property type="entry name" value="INOSITOL-TETRAKISPHOSPHATE 1-KINASE"/>
    <property type="match status" value="1"/>
</dbReference>
<keyword evidence="9" id="KW-0479">Metal-binding</keyword>
<name>A0A0K9PJZ2_ZOSMR</name>
<comment type="cofactor">
    <cofactor evidence="3">
        <name>Mg(2+)</name>
        <dbReference type="ChEBI" id="CHEBI:18420"/>
    </cofactor>
</comment>
<dbReference type="GO" id="GO:0047325">
    <property type="term" value="F:inositol-3,4,5,6-tetrakisphosphate 1-kinase activity"/>
    <property type="evidence" value="ECO:0000318"/>
    <property type="project" value="GO_Central"/>
</dbReference>
<comment type="similarity">
    <text evidence="4">Belongs to the ITPK1 family.</text>
</comment>
<comment type="subunit">
    <text evidence="5">Monomer.</text>
</comment>
<dbReference type="Pfam" id="PF17927">
    <property type="entry name" value="Ins134_P3_kin_N"/>
    <property type="match status" value="1"/>
</dbReference>
<dbReference type="GO" id="GO:0032957">
    <property type="term" value="P:inositol trisphosphate metabolic process"/>
    <property type="evidence" value="ECO:0007669"/>
    <property type="project" value="InterPro"/>
</dbReference>
<dbReference type="InterPro" id="IPR040464">
    <property type="entry name" value="InsP(3)kin_ATP-grasp"/>
</dbReference>
<feature type="domain" description="Inositol-tetrakisphosphate 1-kinase N-terminal" evidence="18">
    <location>
        <begin position="166"/>
        <end position="266"/>
    </location>
</feature>
<dbReference type="Proteomes" id="UP000036987">
    <property type="component" value="Unassembled WGS sequence"/>
</dbReference>
<dbReference type="Gene3D" id="3.30.470.20">
    <property type="entry name" value="ATP-grasp fold, B domain"/>
    <property type="match status" value="1"/>
</dbReference>
<evidence type="ECO:0000259" key="18">
    <source>
        <dbReference type="Pfam" id="PF17927"/>
    </source>
</evidence>
<evidence type="ECO:0000259" key="17">
    <source>
        <dbReference type="Pfam" id="PF05770"/>
    </source>
</evidence>
<evidence type="ECO:0000313" key="20">
    <source>
        <dbReference type="Proteomes" id="UP000036987"/>
    </source>
</evidence>
<comment type="caution">
    <text evidence="19">The sequence shown here is derived from an EMBL/GenBank/DDBJ whole genome shotgun (WGS) entry which is preliminary data.</text>
</comment>
<evidence type="ECO:0000256" key="10">
    <source>
        <dbReference type="ARBA" id="ARBA00022741"/>
    </source>
</evidence>
<feature type="domain" description="Inositol 1,3,4-trisphosphate 5/6-kinase ATP-grasp" evidence="17">
    <location>
        <begin position="298"/>
        <end position="478"/>
    </location>
</feature>
<proteinExistence type="inferred from homology"/>
<dbReference type="GO" id="GO:0005524">
    <property type="term" value="F:ATP binding"/>
    <property type="evidence" value="ECO:0007669"/>
    <property type="project" value="UniProtKB-KW"/>
</dbReference>
<evidence type="ECO:0000256" key="11">
    <source>
        <dbReference type="ARBA" id="ARBA00022777"/>
    </source>
</evidence>
<dbReference type="GO" id="GO:0000287">
    <property type="term" value="F:magnesium ion binding"/>
    <property type="evidence" value="ECO:0007669"/>
    <property type="project" value="InterPro"/>
</dbReference>
<evidence type="ECO:0000256" key="8">
    <source>
        <dbReference type="ARBA" id="ARBA00022679"/>
    </source>
</evidence>
<evidence type="ECO:0000256" key="12">
    <source>
        <dbReference type="ARBA" id="ARBA00022840"/>
    </source>
</evidence>
<dbReference type="GO" id="GO:0052725">
    <property type="term" value="F:inositol-1,3,4-trisphosphate 6-kinase activity"/>
    <property type="evidence" value="ECO:0000318"/>
    <property type="project" value="GO_Central"/>
</dbReference>
<organism evidence="19 20">
    <name type="scientific">Zostera marina</name>
    <name type="common">Eelgrass</name>
    <dbReference type="NCBI Taxonomy" id="29655"/>
    <lineage>
        <taxon>Eukaryota</taxon>
        <taxon>Viridiplantae</taxon>
        <taxon>Streptophyta</taxon>
        <taxon>Embryophyta</taxon>
        <taxon>Tracheophyta</taxon>
        <taxon>Spermatophyta</taxon>
        <taxon>Magnoliopsida</taxon>
        <taxon>Liliopsida</taxon>
        <taxon>Zosteraceae</taxon>
        <taxon>Zostera</taxon>
    </lineage>
</organism>
<evidence type="ECO:0000256" key="9">
    <source>
        <dbReference type="ARBA" id="ARBA00022723"/>
    </source>
</evidence>
<dbReference type="OrthoDB" id="25308at2759"/>